<evidence type="ECO:0000259" key="1">
    <source>
        <dbReference type="SMART" id="SM01043"/>
    </source>
</evidence>
<gene>
    <name evidence="2" type="ORF">SAMN05660359_03882</name>
</gene>
<dbReference type="Gene3D" id="1.25.40.10">
    <property type="entry name" value="Tetratricopeptide repeat domain"/>
    <property type="match status" value="1"/>
</dbReference>
<feature type="domain" description="Bacterial transcriptional activator" evidence="1">
    <location>
        <begin position="108"/>
        <end position="247"/>
    </location>
</feature>
<reference evidence="3" key="1">
    <citation type="submission" date="2016-10" db="EMBL/GenBank/DDBJ databases">
        <authorList>
            <person name="Varghese N."/>
            <person name="Submissions S."/>
        </authorList>
    </citation>
    <scope>NUCLEOTIDE SEQUENCE [LARGE SCALE GENOMIC DNA]</scope>
    <source>
        <strain evidence="3">DSM 43161</strain>
    </source>
</reference>
<keyword evidence="2" id="KW-0238">DNA-binding</keyword>
<dbReference type="InterPro" id="IPR005158">
    <property type="entry name" value="BTAD"/>
</dbReference>
<accession>A0A1I5HP01</accession>
<dbReference type="InterPro" id="IPR011990">
    <property type="entry name" value="TPR-like_helical_dom_sf"/>
</dbReference>
<dbReference type="PANTHER" id="PTHR35807:SF3">
    <property type="entry name" value="BLL5740 PROTEIN"/>
    <property type="match status" value="1"/>
</dbReference>
<sequence>MTVELVDALAARCEKPGHPMVHLLGRPYVSQRAVTCTVGDGGLRLLAFLAINRDEHERRVVASRLWPDVDEVRAAGNLRSALWRLNSLGVTLVRVDKSCLGLRGSAQVDVHLLEEWAARLITGARRPADLAVLPSSFAALEMLPGWYDDWAVFERERLRQRLLHAVECMSRELVAVGRYAEAVEAALVAVSADPLRESAQRVLIEAHLAEGNWCEATTCFTEHRRLIGRELGVEPSAALASLIAPGRRRSGAAWHPPRPDGHEWSGVPVAQARLRQPVDLNRVGPGAG</sequence>
<proteinExistence type="predicted"/>
<dbReference type="GO" id="GO:0003677">
    <property type="term" value="F:DNA binding"/>
    <property type="evidence" value="ECO:0007669"/>
    <property type="project" value="UniProtKB-KW"/>
</dbReference>
<evidence type="ECO:0000313" key="3">
    <source>
        <dbReference type="Proteomes" id="UP000183642"/>
    </source>
</evidence>
<dbReference type="PANTHER" id="PTHR35807">
    <property type="entry name" value="TRANSCRIPTIONAL REGULATOR REDD-RELATED"/>
    <property type="match status" value="1"/>
</dbReference>
<dbReference type="InterPro" id="IPR051677">
    <property type="entry name" value="AfsR-DnrI-RedD_regulator"/>
</dbReference>
<evidence type="ECO:0000313" key="2">
    <source>
        <dbReference type="EMBL" id="SFO50025.1"/>
    </source>
</evidence>
<protein>
    <submittedName>
        <fullName evidence="2">DNA-binding transcriptional activator of the SARP family</fullName>
    </submittedName>
</protein>
<dbReference type="OrthoDB" id="5509004at2"/>
<dbReference type="RefSeq" id="WP_075015162.1">
    <property type="nucleotide sequence ID" value="NZ_FOWE01000010.1"/>
</dbReference>
<dbReference type="Proteomes" id="UP000183642">
    <property type="component" value="Unassembled WGS sequence"/>
</dbReference>
<name>A0A1I5HP01_9ACTN</name>
<dbReference type="EMBL" id="FOWE01000010">
    <property type="protein sequence ID" value="SFO50025.1"/>
    <property type="molecule type" value="Genomic_DNA"/>
</dbReference>
<dbReference type="SMART" id="SM01043">
    <property type="entry name" value="BTAD"/>
    <property type="match status" value="1"/>
</dbReference>
<keyword evidence="3" id="KW-1185">Reference proteome</keyword>
<organism evidence="2 3">
    <name type="scientific">Geodermatophilus obscurus</name>
    <dbReference type="NCBI Taxonomy" id="1861"/>
    <lineage>
        <taxon>Bacteria</taxon>
        <taxon>Bacillati</taxon>
        <taxon>Actinomycetota</taxon>
        <taxon>Actinomycetes</taxon>
        <taxon>Geodermatophilales</taxon>
        <taxon>Geodermatophilaceae</taxon>
        <taxon>Geodermatophilus</taxon>
    </lineage>
</organism>
<dbReference type="Pfam" id="PF03704">
    <property type="entry name" value="BTAD"/>
    <property type="match status" value="1"/>
</dbReference>
<dbReference type="SUPFAM" id="SSF48452">
    <property type="entry name" value="TPR-like"/>
    <property type="match status" value="1"/>
</dbReference>
<dbReference type="AlphaFoldDB" id="A0A1I5HP01"/>